<keyword evidence="2" id="KW-0378">Hydrolase</keyword>
<dbReference type="InterPro" id="IPR013108">
    <property type="entry name" value="Amidohydro_3"/>
</dbReference>
<dbReference type="GO" id="GO:0016787">
    <property type="term" value="F:hydrolase activity"/>
    <property type="evidence" value="ECO:0007669"/>
    <property type="project" value="UniProtKB-KW"/>
</dbReference>
<dbReference type="PANTHER" id="PTHR11647:SF1">
    <property type="entry name" value="COLLAPSIN RESPONSE MEDIATOR PROTEIN"/>
    <property type="match status" value="1"/>
</dbReference>
<feature type="domain" description="Amidohydrolase 3" evidence="1">
    <location>
        <begin position="42"/>
        <end position="247"/>
    </location>
</feature>
<reference evidence="2 3" key="1">
    <citation type="submission" date="2024-02" db="EMBL/GenBank/DDBJ databases">
        <title>Bacterial strain from lacustrine sediment.</title>
        <authorList>
            <person name="Petit C."/>
            <person name="Fadhlaoui K."/>
        </authorList>
    </citation>
    <scope>NUCLEOTIDE SEQUENCE [LARGE SCALE GENOMIC DNA]</scope>
    <source>
        <strain evidence="2 3">IPX-CK</strain>
    </source>
</reference>
<organism evidence="2 3">
    <name type="scientific">Kineothrix sedimenti</name>
    <dbReference type="NCBI Taxonomy" id="3123317"/>
    <lineage>
        <taxon>Bacteria</taxon>
        <taxon>Bacillati</taxon>
        <taxon>Bacillota</taxon>
        <taxon>Clostridia</taxon>
        <taxon>Lachnospirales</taxon>
        <taxon>Lachnospiraceae</taxon>
        <taxon>Kineothrix</taxon>
    </lineage>
</organism>
<dbReference type="Gene3D" id="2.30.40.10">
    <property type="entry name" value="Urease, subunit C, domain 1"/>
    <property type="match status" value="1"/>
</dbReference>
<dbReference type="InterPro" id="IPR023100">
    <property type="entry name" value="D-aminoacylase_insert_dom_sf"/>
</dbReference>
<keyword evidence="3" id="KW-1185">Reference proteome</keyword>
<dbReference type="InterPro" id="IPR032466">
    <property type="entry name" value="Metal_Hydrolase"/>
</dbReference>
<proteinExistence type="predicted"/>
<dbReference type="InterPro" id="IPR050378">
    <property type="entry name" value="Metallo-dep_Hydrolases_sf"/>
</dbReference>
<dbReference type="RefSeq" id="WP_342756594.1">
    <property type="nucleotide sequence ID" value="NZ_CP146256.1"/>
</dbReference>
<evidence type="ECO:0000313" key="2">
    <source>
        <dbReference type="EMBL" id="XAH72983.1"/>
    </source>
</evidence>
<dbReference type="Gene3D" id="3.30.1490.130">
    <property type="entry name" value="D-aminoacylase. Domain 3"/>
    <property type="match status" value="1"/>
</dbReference>
<dbReference type="PANTHER" id="PTHR11647">
    <property type="entry name" value="HYDRANTOINASE/DIHYDROPYRIMIDINASE FAMILY MEMBER"/>
    <property type="match status" value="1"/>
</dbReference>
<evidence type="ECO:0000313" key="3">
    <source>
        <dbReference type="Proteomes" id="UP001451571"/>
    </source>
</evidence>
<protein>
    <submittedName>
        <fullName evidence="2">D-aminoacylase</fullName>
        <ecNumber evidence="2">3.5.1.-</ecNumber>
    </submittedName>
</protein>
<sequence>MKIKIKDGFIVDGTGKKGFLGDILINGEKIEEVGVVTQEVDRVIEAKGLVVAPGFIDTHSHSDLEVLVRPELLPKLRQGITTEVLGQDGISMAPMPIAYSSSWRKNLAGLDGDSDEICWDYEDTAQYLKRIETAKPALNECYLLPHGNIRMEAMGLDNRKPDKKELERMKEIVRREMEAGAIGISDGLIYMPCAYSEMEEIIEICKVAAEYDGVYVVHQRSEADTILESMKEVIHIGKESGIRIHFSHFKVCGRKNWSKIEAVVKLLDSCKEEGMEVSFDQYPYVAGSTMLGVILPPWVHDGGTDKLMQRLADPILREKMIEDIEKGIPGWDNFVDFAGLDQIFITSVKTKKNLDTVGLNLIELGKLKGKEPYQATFDLLLEEENAVGMVDFYGTEEHVMCFMKRPEMNVCTDGLLGGKPHPRVYGAFPRILSTYVREKRTLTLEEAIYKMTGKAAEAMRLKNRGRIQEGFYADLCIFDAEAVRDKGTFTEPVQYPEGICYVLVNGEIAVSGEEFTGVRNGKVIRRKDR</sequence>
<dbReference type="Pfam" id="PF07969">
    <property type="entry name" value="Amidohydro_3"/>
    <property type="match status" value="2"/>
</dbReference>
<dbReference type="CDD" id="cd01297">
    <property type="entry name" value="D-aminoacylase"/>
    <property type="match status" value="1"/>
</dbReference>
<name>A0ABZ3ERX7_9FIRM</name>
<dbReference type="Gene3D" id="3.20.20.140">
    <property type="entry name" value="Metal-dependent hydrolases"/>
    <property type="match status" value="1"/>
</dbReference>
<dbReference type="EC" id="3.5.1.-" evidence="2"/>
<dbReference type="Proteomes" id="UP001451571">
    <property type="component" value="Chromosome"/>
</dbReference>
<feature type="domain" description="Amidohydrolase 3" evidence="1">
    <location>
        <begin position="419"/>
        <end position="509"/>
    </location>
</feature>
<evidence type="ECO:0000259" key="1">
    <source>
        <dbReference type="Pfam" id="PF07969"/>
    </source>
</evidence>
<accession>A0ABZ3ERX7</accession>
<gene>
    <name evidence="2" type="ORF">V6984_15925</name>
</gene>
<dbReference type="EMBL" id="CP146256">
    <property type="protein sequence ID" value="XAH72983.1"/>
    <property type="molecule type" value="Genomic_DNA"/>
</dbReference>
<dbReference type="SUPFAM" id="SSF51338">
    <property type="entry name" value="Composite domain of metallo-dependent hydrolases"/>
    <property type="match status" value="1"/>
</dbReference>
<dbReference type="SUPFAM" id="SSF51556">
    <property type="entry name" value="Metallo-dependent hydrolases"/>
    <property type="match status" value="1"/>
</dbReference>
<dbReference type="InterPro" id="IPR011059">
    <property type="entry name" value="Metal-dep_hydrolase_composite"/>
</dbReference>